<evidence type="ECO:0000313" key="2">
    <source>
        <dbReference type="Proteomes" id="UP001151518"/>
    </source>
</evidence>
<reference evidence="1" key="1">
    <citation type="submission" date="2022-07" db="EMBL/GenBank/DDBJ databases">
        <title>Phylogenomic reconstructions and comparative analyses of Kickxellomycotina fungi.</title>
        <authorList>
            <person name="Reynolds N.K."/>
            <person name="Stajich J.E."/>
            <person name="Barry K."/>
            <person name="Grigoriev I.V."/>
            <person name="Crous P."/>
            <person name="Smith M.E."/>
        </authorList>
    </citation>
    <scope>NUCLEOTIDE SEQUENCE</scope>
    <source>
        <strain evidence="1">NRRL 3115</strain>
    </source>
</reference>
<organism evidence="1 2">
    <name type="scientific">Coemansia spiralis</name>
    <dbReference type="NCBI Taxonomy" id="417178"/>
    <lineage>
        <taxon>Eukaryota</taxon>
        <taxon>Fungi</taxon>
        <taxon>Fungi incertae sedis</taxon>
        <taxon>Zoopagomycota</taxon>
        <taxon>Kickxellomycotina</taxon>
        <taxon>Kickxellomycetes</taxon>
        <taxon>Kickxellales</taxon>
        <taxon>Kickxellaceae</taxon>
        <taxon>Coemansia</taxon>
    </lineage>
</organism>
<dbReference type="Proteomes" id="UP001151518">
    <property type="component" value="Unassembled WGS sequence"/>
</dbReference>
<dbReference type="EMBL" id="JANBTW010000063">
    <property type="protein sequence ID" value="KAJ2673815.1"/>
    <property type="molecule type" value="Genomic_DNA"/>
</dbReference>
<dbReference type="AlphaFoldDB" id="A0A9W8G4W5"/>
<evidence type="ECO:0000313" key="1">
    <source>
        <dbReference type="EMBL" id="KAJ2673815.1"/>
    </source>
</evidence>
<gene>
    <name evidence="1" type="ORF">GGI25_004562</name>
</gene>
<sequence>MDTAYLQEGWVVISGPAKRRLAPSREARGRRLSQASLTDFLRCTPPYRPSFLNRSTRAQADATQTEPPSSEFLHRALNDFAAFHAVDFTPIPVDGGTTLWSVFASIFDNYSRDITFY</sequence>
<dbReference type="OrthoDB" id="5599778at2759"/>
<accession>A0A9W8G4W5</accession>
<proteinExistence type="predicted"/>
<name>A0A9W8G4W5_9FUNG</name>
<protein>
    <submittedName>
        <fullName evidence="1">Uncharacterized protein</fullName>
    </submittedName>
</protein>
<comment type="caution">
    <text evidence="1">The sequence shown here is derived from an EMBL/GenBank/DDBJ whole genome shotgun (WGS) entry which is preliminary data.</text>
</comment>